<keyword evidence="2" id="KW-1185">Reference proteome</keyword>
<name>A0A1B1S841_9BACT</name>
<evidence type="ECO:0000313" key="1">
    <source>
        <dbReference type="EMBL" id="ANU62965.1"/>
    </source>
</evidence>
<dbReference type="OrthoDB" id="790983at2"/>
<dbReference type="Proteomes" id="UP000186351">
    <property type="component" value="Chromosome"/>
</dbReference>
<accession>A0A1B1S841</accession>
<sequence length="225" mass="25747">MFMTNINTIVEAAFVRHIINDELDEIKEAFESFASHLINFIHEPVHWVEKHHCLVRLNAIFHVHTLKVKSDISHTYLSLALSLIKTMKELLIETQKASADTIRSFRSGFSTGDDTEIRWTGGNGNLYELLNALQIRKCFNNGNIDTNVLVPYIASVFNVDINVDGCYESKRTMKQRKGKGDRKYNRRNMLDSRSYFCDDLSDCLNDNLVAQEKSDGRAARKSTVV</sequence>
<organism evidence="1 2">
    <name type="scientific">Muribaculum intestinale</name>
    <dbReference type="NCBI Taxonomy" id="1796646"/>
    <lineage>
        <taxon>Bacteria</taxon>
        <taxon>Pseudomonadati</taxon>
        <taxon>Bacteroidota</taxon>
        <taxon>Bacteroidia</taxon>
        <taxon>Bacteroidales</taxon>
        <taxon>Muribaculaceae</taxon>
        <taxon>Muribaculum</taxon>
    </lineage>
</organism>
<dbReference type="KEGG" id="pary:A4V02_04025"/>
<evidence type="ECO:0000313" key="2">
    <source>
        <dbReference type="Proteomes" id="UP000186351"/>
    </source>
</evidence>
<protein>
    <submittedName>
        <fullName evidence="1">Uncharacterized protein</fullName>
    </submittedName>
</protein>
<proteinExistence type="predicted"/>
<dbReference type="InterPro" id="IPR018534">
    <property type="entry name" value="Tet_reg_excision_RteC"/>
</dbReference>
<gene>
    <name evidence="1" type="ORF">A4V02_04025</name>
</gene>
<dbReference type="AlphaFoldDB" id="A0A1B1S841"/>
<dbReference type="EMBL" id="CP015402">
    <property type="protein sequence ID" value="ANU62965.1"/>
    <property type="molecule type" value="Genomic_DNA"/>
</dbReference>
<dbReference type="Pfam" id="PF09357">
    <property type="entry name" value="RteC"/>
    <property type="match status" value="1"/>
</dbReference>
<reference evidence="2" key="1">
    <citation type="submission" date="2016-04" db="EMBL/GenBank/DDBJ databases">
        <title>Complete Genome Sequences of Twelve Strains of a Stable Defined Moderately Diverse Mouse Microbiota 2 (sDMDMm2).</title>
        <authorList>
            <person name="Uchimura Y."/>
            <person name="Wyss M."/>
            <person name="Brugiroux S."/>
            <person name="Limenitakis J.P."/>
            <person name="Stecher B."/>
            <person name="McCoy K.D."/>
            <person name="Macpherson A.J."/>
        </authorList>
    </citation>
    <scope>NUCLEOTIDE SEQUENCE [LARGE SCALE GENOMIC DNA]</scope>
    <source>
        <strain evidence="2">YL27</strain>
    </source>
</reference>
<accession>A0A1Z2XKK7</accession>